<evidence type="ECO:0000256" key="4">
    <source>
        <dbReference type="ARBA" id="ARBA00022989"/>
    </source>
</evidence>
<evidence type="ECO:0000259" key="7">
    <source>
        <dbReference type="Pfam" id="PF01094"/>
    </source>
</evidence>
<accession>A0A1I3VJP1</accession>
<dbReference type="CDD" id="cd06346">
    <property type="entry name" value="PBP1_ABC_ligand_binding-like"/>
    <property type="match status" value="1"/>
</dbReference>
<evidence type="ECO:0000256" key="5">
    <source>
        <dbReference type="ARBA" id="ARBA00023136"/>
    </source>
</evidence>
<dbReference type="InterPro" id="IPR051010">
    <property type="entry name" value="BCAA_transport"/>
</dbReference>
<dbReference type="InterPro" id="IPR028082">
    <property type="entry name" value="Peripla_BP_I"/>
</dbReference>
<dbReference type="RefSeq" id="WP_149757901.1">
    <property type="nucleotide sequence ID" value="NZ_BSPE01000002.1"/>
</dbReference>
<dbReference type="AlphaFoldDB" id="A0A1I3VJP1"/>
<dbReference type="GO" id="GO:0006865">
    <property type="term" value="P:amino acid transport"/>
    <property type="evidence" value="ECO:0007669"/>
    <property type="project" value="UniProtKB-KW"/>
</dbReference>
<dbReference type="OrthoDB" id="9791590at2"/>
<keyword evidence="4" id="KW-1133">Transmembrane helix</keyword>
<dbReference type="GO" id="GO:0016020">
    <property type="term" value="C:membrane"/>
    <property type="evidence" value="ECO:0007669"/>
    <property type="project" value="UniProtKB-SubCell"/>
</dbReference>
<feature type="chain" id="PRO_5009302264" evidence="6">
    <location>
        <begin position="28"/>
        <end position="405"/>
    </location>
</feature>
<dbReference type="PANTHER" id="PTHR30483:SF6">
    <property type="entry name" value="PERIPLASMIC BINDING PROTEIN OF ABC TRANSPORTER FOR NATURAL AMINO ACIDS"/>
    <property type="match status" value="1"/>
</dbReference>
<reference evidence="8 9" key="1">
    <citation type="submission" date="2016-10" db="EMBL/GenBank/DDBJ databases">
        <authorList>
            <person name="Varghese N."/>
            <person name="Submissions S."/>
        </authorList>
    </citation>
    <scope>NUCLEOTIDE SEQUENCE [LARGE SCALE GENOMIC DNA]</scope>
    <source>
        <strain evidence="8 9">DSM 21822</strain>
    </source>
</reference>
<organism evidence="8 9">
    <name type="scientific">Neomesorhizobium albiziae</name>
    <dbReference type="NCBI Taxonomy" id="335020"/>
    <lineage>
        <taxon>Bacteria</taxon>
        <taxon>Pseudomonadati</taxon>
        <taxon>Pseudomonadota</taxon>
        <taxon>Alphaproteobacteria</taxon>
        <taxon>Hyphomicrobiales</taxon>
        <taxon>Phyllobacteriaceae</taxon>
        <taxon>Neomesorhizobium</taxon>
    </lineage>
</organism>
<dbReference type="Pfam" id="PF01094">
    <property type="entry name" value="ANF_receptor"/>
    <property type="match status" value="1"/>
</dbReference>
<evidence type="ECO:0000256" key="2">
    <source>
        <dbReference type="ARBA" id="ARBA00022692"/>
    </source>
</evidence>
<sequence>MRSVKHKLFAASVAGIAMLAASAAAQAADVKLGFLGGFTGPIESLVPPIHAGAELAVKHVNEQGGILGGGKLTMVQGDSTCADATAASNAADRMVNAEKVVALVGPLCSGETIAAANSAAIPGGVVIVSPAATSPALTSIEDKDLLFRTTPSDAYSGDVLAKILKGKGVNSIAITYVNNDYGKGFAEALDAAFKKEGGTVAAKEAHEDGKADYRAELGSLASAGADMLVVLAYADGSGQTVIRQALEGGDFSKFAGGDGMISDSLVKNIGEGKLDGFVGTKIGRSETPGTAKYAELAKAGGLDPAASFGPQAYDAAFLLALAIQKNGSDSREGINKALREVSSAPGEAIYPGEWEKAAKLIAEGKDINYEGASGAQEFDAAGDVPGVVIEVVIEGAGFKEVGQVN</sequence>
<comment type="subcellular location">
    <subcellularLocation>
        <location evidence="1">Membrane</location>
    </subcellularLocation>
</comment>
<keyword evidence="6" id="KW-0732">Signal</keyword>
<keyword evidence="3" id="KW-0029">Amino-acid transport</keyword>
<dbReference type="SUPFAM" id="SSF53822">
    <property type="entry name" value="Periplasmic binding protein-like I"/>
    <property type="match status" value="1"/>
</dbReference>
<feature type="signal peptide" evidence="6">
    <location>
        <begin position="1"/>
        <end position="27"/>
    </location>
</feature>
<feature type="domain" description="Receptor ligand binding region" evidence="7">
    <location>
        <begin position="53"/>
        <end position="387"/>
    </location>
</feature>
<evidence type="ECO:0000313" key="8">
    <source>
        <dbReference type="EMBL" id="SFJ95203.1"/>
    </source>
</evidence>
<evidence type="ECO:0000256" key="6">
    <source>
        <dbReference type="SAM" id="SignalP"/>
    </source>
</evidence>
<evidence type="ECO:0000256" key="1">
    <source>
        <dbReference type="ARBA" id="ARBA00004370"/>
    </source>
</evidence>
<keyword evidence="5" id="KW-0472">Membrane</keyword>
<dbReference type="InterPro" id="IPR001828">
    <property type="entry name" value="ANF_lig-bd_rcpt"/>
</dbReference>
<keyword evidence="9" id="KW-1185">Reference proteome</keyword>
<keyword evidence="3" id="KW-0813">Transport</keyword>
<gene>
    <name evidence="8" type="ORF">SAMN04488498_101500</name>
</gene>
<dbReference type="Gene3D" id="3.40.50.2300">
    <property type="match status" value="2"/>
</dbReference>
<evidence type="ECO:0000256" key="3">
    <source>
        <dbReference type="ARBA" id="ARBA00022970"/>
    </source>
</evidence>
<protein>
    <submittedName>
        <fullName evidence="8">Branched-chain amino acid transport system substrate-binding protein</fullName>
    </submittedName>
</protein>
<proteinExistence type="predicted"/>
<evidence type="ECO:0000313" key="9">
    <source>
        <dbReference type="Proteomes" id="UP000323300"/>
    </source>
</evidence>
<dbReference type="Proteomes" id="UP000323300">
    <property type="component" value="Unassembled WGS sequence"/>
</dbReference>
<keyword evidence="2" id="KW-0812">Transmembrane</keyword>
<dbReference type="PANTHER" id="PTHR30483">
    <property type="entry name" value="LEUCINE-SPECIFIC-BINDING PROTEIN"/>
    <property type="match status" value="1"/>
</dbReference>
<name>A0A1I3VJP1_9HYPH</name>
<dbReference type="EMBL" id="FOSL01000001">
    <property type="protein sequence ID" value="SFJ95203.1"/>
    <property type="molecule type" value="Genomic_DNA"/>
</dbReference>